<dbReference type="FunFam" id="3.30.730.10:FF:000001">
    <property type="entry name" value="Ethylene-responsive transcription factor 2"/>
    <property type="match status" value="1"/>
</dbReference>
<evidence type="ECO:0000256" key="6">
    <source>
        <dbReference type="ARBA" id="ARBA00023163"/>
    </source>
</evidence>
<feature type="compositionally biased region" description="Low complexity" evidence="9">
    <location>
        <begin position="213"/>
        <end position="225"/>
    </location>
</feature>
<accession>A0AAQ3JVF3</accession>
<evidence type="ECO:0000256" key="9">
    <source>
        <dbReference type="SAM" id="MobiDB-lite"/>
    </source>
</evidence>
<protein>
    <submittedName>
        <fullName evidence="11">Ethylene-responsive transcription factor</fullName>
    </submittedName>
</protein>
<evidence type="ECO:0000256" key="4">
    <source>
        <dbReference type="ARBA" id="ARBA00023125"/>
    </source>
</evidence>
<evidence type="ECO:0000313" key="11">
    <source>
        <dbReference type="EMBL" id="WOK95744.1"/>
    </source>
</evidence>
<evidence type="ECO:0000256" key="1">
    <source>
        <dbReference type="ARBA" id="ARBA00004123"/>
    </source>
</evidence>
<keyword evidence="7" id="KW-0539">Nucleus</keyword>
<evidence type="ECO:0000256" key="7">
    <source>
        <dbReference type="ARBA" id="ARBA00023242"/>
    </source>
</evidence>
<dbReference type="GO" id="GO:0009873">
    <property type="term" value="P:ethylene-activated signaling pathway"/>
    <property type="evidence" value="ECO:0007669"/>
    <property type="project" value="UniProtKB-KW"/>
</dbReference>
<dbReference type="SUPFAM" id="SSF54171">
    <property type="entry name" value="DNA-binding domain"/>
    <property type="match status" value="1"/>
</dbReference>
<dbReference type="InterPro" id="IPR051758">
    <property type="entry name" value="ERF/AP2-like"/>
</dbReference>
<proteinExistence type="inferred from homology"/>
<dbReference type="PANTHER" id="PTHR31657">
    <property type="entry name" value="ETHYLENE-RESPONSIVE TRANSCRIPTION FACTOR ERF061"/>
    <property type="match status" value="1"/>
</dbReference>
<dbReference type="EMBL" id="CP136890">
    <property type="protein sequence ID" value="WOK95744.1"/>
    <property type="molecule type" value="Genomic_DNA"/>
</dbReference>
<dbReference type="InterPro" id="IPR016177">
    <property type="entry name" value="DNA-bd_dom_sf"/>
</dbReference>
<keyword evidence="5" id="KW-0010">Activator</keyword>
<dbReference type="InterPro" id="IPR036955">
    <property type="entry name" value="AP2/ERF_dom_sf"/>
</dbReference>
<dbReference type="AlphaFoldDB" id="A0AAQ3JVF3"/>
<gene>
    <name evidence="11" type="ORF">Cni_G04451</name>
</gene>
<comment type="similarity">
    <text evidence="8">Belongs to the AP2/ERF transcription factor family. ERF subfamily.</text>
</comment>
<dbReference type="CDD" id="cd00018">
    <property type="entry name" value="AP2"/>
    <property type="match status" value="1"/>
</dbReference>
<dbReference type="GO" id="GO:0003700">
    <property type="term" value="F:DNA-binding transcription factor activity"/>
    <property type="evidence" value="ECO:0007669"/>
    <property type="project" value="InterPro"/>
</dbReference>
<dbReference type="Pfam" id="PF00847">
    <property type="entry name" value="AP2"/>
    <property type="match status" value="1"/>
</dbReference>
<dbReference type="Proteomes" id="UP001327560">
    <property type="component" value="Chromosome 1"/>
</dbReference>
<keyword evidence="3" id="KW-0805">Transcription regulation</keyword>
<feature type="domain" description="AP2/ERF" evidence="10">
    <location>
        <begin position="93"/>
        <end position="150"/>
    </location>
</feature>
<organism evidence="11 12">
    <name type="scientific">Canna indica</name>
    <name type="common">Indian-shot</name>
    <dbReference type="NCBI Taxonomy" id="4628"/>
    <lineage>
        <taxon>Eukaryota</taxon>
        <taxon>Viridiplantae</taxon>
        <taxon>Streptophyta</taxon>
        <taxon>Embryophyta</taxon>
        <taxon>Tracheophyta</taxon>
        <taxon>Spermatophyta</taxon>
        <taxon>Magnoliopsida</taxon>
        <taxon>Liliopsida</taxon>
        <taxon>Zingiberales</taxon>
        <taxon>Cannaceae</taxon>
        <taxon>Canna</taxon>
    </lineage>
</organism>
<keyword evidence="6" id="KW-0804">Transcription</keyword>
<keyword evidence="12" id="KW-1185">Reference proteome</keyword>
<evidence type="ECO:0000313" key="12">
    <source>
        <dbReference type="Proteomes" id="UP001327560"/>
    </source>
</evidence>
<evidence type="ECO:0000256" key="5">
    <source>
        <dbReference type="ARBA" id="ARBA00023159"/>
    </source>
</evidence>
<name>A0AAQ3JVF3_9LILI</name>
<dbReference type="InterPro" id="IPR001471">
    <property type="entry name" value="AP2/ERF_dom"/>
</dbReference>
<dbReference type="Gene3D" id="3.30.730.10">
    <property type="entry name" value="AP2/ERF domain"/>
    <property type="match status" value="1"/>
</dbReference>
<keyword evidence="4" id="KW-0238">DNA-binding</keyword>
<dbReference type="PROSITE" id="PS51032">
    <property type="entry name" value="AP2_ERF"/>
    <property type="match status" value="1"/>
</dbReference>
<feature type="region of interest" description="Disordered" evidence="9">
    <location>
        <begin position="184"/>
        <end position="228"/>
    </location>
</feature>
<reference evidence="11 12" key="1">
    <citation type="submission" date="2023-10" db="EMBL/GenBank/DDBJ databases">
        <title>Chromosome-scale genome assembly provides insights into flower coloration mechanisms of Canna indica.</title>
        <authorList>
            <person name="Li C."/>
        </authorList>
    </citation>
    <scope>NUCLEOTIDE SEQUENCE [LARGE SCALE GENOMIC DNA]</scope>
    <source>
        <tissue evidence="11">Flower</tissue>
    </source>
</reference>
<keyword evidence="2" id="KW-0936">Ethylene signaling pathway</keyword>
<sequence length="255" mass="28482">MAGIMDGTEEIPPSAAYPVSISTALSEILLSGKNVIDSIFSHLPPPITTLQPLTAPPLGSAVYLRQRELLQQFSTRTRLHGLSMEAERSRKKLYRGVRQRHWGKWVAEIRLPQNRMRIWLGTYDSPESAAYAYDRAAYKLRGEYARLNFPALRDAGDCPEQMRSLRSAVDAKIQAICQRLGRRRTARRTATGGEMDRAPQEKKVKEDKRNKASTSSSSSSASELSKNLAGEMAGECSLARMPSYDPDLIWEVLAN</sequence>
<dbReference type="SMART" id="SM00380">
    <property type="entry name" value="AP2"/>
    <property type="match status" value="1"/>
</dbReference>
<dbReference type="GO" id="GO:0000976">
    <property type="term" value="F:transcription cis-regulatory region binding"/>
    <property type="evidence" value="ECO:0007669"/>
    <property type="project" value="UniProtKB-ARBA"/>
</dbReference>
<dbReference type="PANTHER" id="PTHR31657:SF20">
    <property type="entry name" value="ETHYLENE-RESPONSIVE TRANSCRIPTION FACTOR ERF061"/>
    <property type="match status" value="1"/>
</dbReference>
<comment type="subcellular location">
    <subcellularLocation>
        <location evidence="1">Nucleus</location>
    </subcellularLocation>
</comment>
<evidence type="ECO:0000256" key="8">
    <source>
        <dbReference type="ARBA" id="ARBA00024343"/>
    </source>
</evidence>
<evidence type="ECO:0000256" key="3">
    <source>
        <dbReference type="ARBA" id="ARBA00023015"/>
    </source>
</evidence>
<dbReference type="GO" id="GO:0005634">
    <property type="term" value="C:nucleus"/>
    <property type="evidence" value="ECO:0007669"/>
    <property type="project" value="UniProtKB-SubCell"/>
</dbReference>
<evidence type="ECO:0000259" key="10">
    <source>
        <dbReference type="PROSITE" id="PS51032"/>
    </source>
</evidence>
<dbReference type="PRINTS" id="PR00367">
    <property type="entry name" value="ETHRSPELEMNT"/>
</dbReference>
<feature type="compositionally biased region" description="Basic and acidic residues" evidence="9">
    <location>
        <begin position="194"/>
        <end position="210"/>
    </location>
</feature>
<evidence type="ECO:0000256" key="2">
    <source>
        <dbReference type="ARBA" id="ARBA00022745"/>
    </source>
</evidence>